<evidence type="ECO:0000313" key="3">
    <source>
        <dbReference type="EMBL" id="SFF55038.1"/>
    </source>
</evidence>
<keyword evidence="1" id="KW-0732">Signal</keyword>
<dbReference type="STRING" id="655355.SAMN05216283_10921"/>
<evidence type="ECO:0000313" key="4">
    <source>
        <dbReference type="Proteomes" id="UP000198964"/>
    </source>
</evidence>
<feature type="signal peptide" evidence="1">
    <location>
        <begin position="1"/>
        <end position="19"/>
    </location>
</feature>
<dbReference type="InterPro" id="IPR036691">
    <property type="entry name" value="Endo/exonu/phosph_ase_sf"/>
</dbReference>
<dbReference type="AlphaFoldDB" id="A0A1I2JLQ1"/>
<keyword evidence="4" id="KW-1185">Reference proteome</keyword>
<name>A0A1I2JLQ1_9BACT</name>
<protein>
    <submittedName>
        <fullName evidence="3">Endonuclease/Exonuclease/phosphatase family protein</fullName>
    </submittedName>
</protein>
<dbReference type="GO" id="GO:0004527">
    <property type="term" value="F:exonuclease activity"/>
    <property type="evidence" value="ECO:0007669"/>
    <property type="project" value="UniProtKB-KW"/>
</dbReference>
<sequence>MRKQFLLLFLFSICIELCAQHPADNPTILFYNVENLFDTQNDSLTLDDEFLPDGERHWTRNRFQQKVNHLSKVILSCSGFNPPAIIGLCEVENRYVLEQLTQETPLKKLGYRIIHKDSPDERGIDVALLFRPEIVKPLYFSYHPVTDGNGGIESTREILQAGFAFPKDDTVHVFVNHWPSRYSGQAKTAPKRMRAAQALLSAIMELREKSPKAKLIVMGDFNDGPESASLLELTKQKAANSDSAVSISLANLSRNWQQGTLKYRQSWFVFDQILVSQELMEPNGWFVHAQSATIVNLPFLLIPDSKYQGMKLNRTYNGFRYQGGFSDHLPVLLKLSYQ</sequence>
<dbReference type="PANTHER" id="PTHR42834">
    <property type="entry name" value="ENDONUCLEASE/EXONUCLEASE/PHOSPHATASE FAMILY PROTEIN (AFU_ORTHOLOGUE AFUA_3G09210)"/>
    <property type="match status" value="1"/>
</dbReference>
<dbReference type="GO" id="GO:0004519">
    <property type="term" value="F:endonuclease activity"/>
    <property type="evidence" value="ECO:0007669"/>
    <property type="project" value="UniProtKB-KW"/>
</dbReference>
<reference evidence="3 4" key="1">
    <citation type="submission" date="2016-10" db="EMBL/GenBank/DDBJ databases">
        <authorList>
            <person name="de Groot N.N."/>
        </authorList>
    </citation>
    <scope>NUCLEOTIDE SEQUENCE [LARGE SCALE GENOMIC DNA]</scope>
    <source>
        <strain evidence="3 4">CGMCC 1.9156</strain>
    </source>
</reference>
<keyword evidence="3" id="KW-0269">Exonuclease</keyword>
<dbReference type="Proteomes" id="UP000198964">
    <property type="component" value="Unassembled WGS sequence"/>
</dbReference>
<feature type="domain" description="Endonuclease/exonuclease/phosphatase" evidence="2">
    <location>
        <begin position="27"/>
        <end position="335"/>
    </location>
</feature>
<organism evidence="3 4">
    <name type="scientific">Sunxiuqinia elliptica</name>
    <dbReference type="NCBI Taxonomy" id="655355"/>
    <lineage>
        <taxon>Bacteria</taxon>
        <taxon>Pseudomonadati</taxon>
        <taxon>Bacteroidota</taxon>
        <taxon>Bacteroidia</taxon>
        <taxon>Marinilabiliales</taxon>
        <taxon>Prolixibacteraceae</taxon>
        <taxon>Sunxiuqinia</taxon>
    </lineage>
</organism>
<keyword evidence="3" id="KW-0540">Nuclease</keyword>
<dbReference type="PANTHER" id="PTHR42834:SF1">
    <property type="entry name" value="ENDONUCLEASE_EXONUCLEASE_PHOSPHATASE FAMILY PROTEIN (AFU_ORTHOLOGUE AFUA_3G09210)"/>
    <property type="match status" value="1"/>
</dbReference>
<feature type="chain" id="PRO_5011447060" evidence="1">
    <location>
        <begin position="20"/>
        <end position="338"/>
    </location>
</feature>
<dbReference type="SUPFAM" id="SSF56219">
    <property type="entry name" value="DNase I-like"/>
    <property type="match status" value="1"/>
</dbReference>
<accession>A0A1I2JLQ1</accession>
<keyword evidence="3" id="KW-0378">Hydrolase</keyword>
<gene>
    <name evidence="3" type="ORF">SAMN05216283_10921</name>
</gene>
<proteinExistence type="predicted"/>
<keyword evidence="3" id="KW-0255">Endonuclease</keyword>
<dbReference type="EMBL" id="FONW01000009">
    <property type="protein sequence ID" value="SFF55038.1"/>
    <property type="molecule type" value="Genomic_DNA"/>
</dbReference>
<dbReference type="Pfam" id="PF19580">
    <property type="entry name" value="Exo_endo_phos_3"/>
    <property type="match status" value="1"/>
</dbReference>
<evidence type="ECO:0000259" key="2">
    <source>
        <dbReference type="Pfam" id="PF19580"/>
    </source>
</evidence>
<dbReference type="RefSeq" id="WP_093920717.1">
    <property type="nucleotide sequence ID" value="NZ_FONW01000009.1"/>
</dbReference>
<evidence type="ECO:0000256" key="1">
    <source>
        <dbReference type="SAM" id="SignalP"/>
    </source>
</evidence>
<dbReference type="InterPro" id="IPR005135">
    <property type="entry name" value="Endo/exonuclease/phosphatase"/>
</dbReference>
<dbReference type="Gene3D" id="3.60.10.10">
    <property type="entry name" value="Endonuclease/exonuclease/phosphatase"/>
    <property type="match status" value="1"/>
</dbReference>